<dbReference type="Gene3D" id="3.20.20.140">
    <property type="entry name" value="Metal-dependent hydrolases"/>
    <property type="match status" value="1"/>
</dbReference>
<dbReference type="EMBL" id="JAVJAF010000001">
    <property type="protein sequence ID" value="MDR6232263.1"/>
    <property type="molecule type" value="Genomic_DNA"/>
</dbReference>
<proteinExistence type="inferred from homology"/>
<feature type="domain" description="Amidohydrolase-related" evidence="2">
    <location>
        <begin position="7"/>
        <end position="301"/>
    </location>
</feature>
<reference evidence="3" key="1">
    <citation type="submission" date="2023-08" db="EMBL/GenBank/DDBJ databases">
        <title>Functional and genomic diversity of the sorghum phyllosphere microbiome.</title>
        <authorList>
            <person name="Shade A."/>
        </authorList>
    </citation>
    <scope>NUCLEOTIDE SEQUENCE</scope>
    <source>
        <strain evidence="3">SORGH_AS_0201</strain>
    </source>
</reference>
<dbReference type="Proteomes" id="UP001268036">
    <property type="component" value="Unassembled WGS sequence"/>
</dbReference>
<accession>A0AAJ2BDS5</accession>
<evidence type="ECO:0000313" key="4">
    <source>
        <dbReference type="Proteomes" id="UP001268036"/>
    </source>
</evidence>
<comment type="caution">
    <text evidence="3">The sequence shown here is derived from an EMBL/GenBank/DDBJ whole genome shotgun (WGS) entry which is preliminary data.</text>
</comment>
<dbReference type="InterPro" id="IPR006680">
    <property type="entry name" value="Amidohydro-rel"/>
</dbReference>
<keyword evidence="3" id="KW-0378">Hydrolase</keyword>
<protein>
    <submittedName>
        <fullName evidence="3">TIM-barrel fold metal-dependent hydrolase</fullName>
    </submittedName>
</protein>
<comment type="similarity">
    <text evidence="1">Belongs to the metallo-dependent hydrolases superfamily.</text>
</comment>
<evidence type="ECO:0000256" key="1">
    <source>
        <dbReference type="ARBA" id="ARBA00038310"/>
    </source>
</evidence>
<dbReference type="PANTHER" id="PTHR43569:SF1">
    <property type="entry name" value="BLL3371 PROTEIN"/>
    <property type="match status" value="1"/>
</dbReference>
<dbReference type="PANTHER" id="PTHR43569">
    <property type="entry name" value="AMIDOHYDROLASE"/>
    <property type="match status" value="1"/>
</dbReference>
<evidence type="ECO:0000259" key="2">
    <source>
        <dbReference type="Pfam" id="PF04909"/>
    </source>
</evidence>
<dbReference type="InterPro" id="IPR032466">
    <property type="entry name" value="Metal_Hydrolase"/>
</dbReference>
<dbReference type="SUPFAM" id="SSF51556">
    <property type="entry name" value="Metallo-dependent hydrolases"/>
    <property type="match status" value="1"/>
</dbReference>
<dbReference type="AlphaFoldDB" id="A0AAJ2BDS5"/>
<dbReference type="GO" id="GO:0016787">
    <property type="term" value="F:hydrolase activity"/>
    <property type="evidence" value="ECO:0007669"/>
    <property type="project" value="UniProtKB-KW"/>
</dbReference>
<dbReference type="Pfam" id="PF04909">
    <property type="entry name" value="Amidohydro_2"/>
    <property type="match status" value="1"/>
</dbReference>
<dbReference type="RefSeq" id="WP_309753955.1">
    <property type="nucleotide sequence ID" value="NZ_JAVJAF010000001.1"/>
</dbReference>
<name>A0AAJ2BDS5_9PSED</name>
<gene>
    <name evidence="3" type="ORF">QE440_000004</name>
</gene>
<dbReference type="InterPro" id="IPR052350">
    <property type="entry name" value="Metallo-dep_Lactonases"/>
</dbReference>
<organism evidence="3 4">
    <name type="scientific">Pseudomonas oryzihabitans</name>
    <dbReference type="NCBI Taxonomy" id="47885"/>
    <lineage>
        <taxon>Bacteria</taxon>
        <taxon>Pseudomonadati</taxon>
        <taxon>Pseudomonadota</taxon>
        <taxon>Gammaproteobacteria</taxon>
        <taxon>Pseudomonadales</taxon>
        <taxon>Pseudomonadaceae</taxon>
        <taxon>Pseudomonas</taxon>
    </lineage>
</organism>
<evidence type="ECO:0000313" key="3">
    <source>
        <dbReference type="EMBL" id="MDR6232263.1"/>
    </source>
</evidence>
<sequence>MTGRALIDAHHHLWDIGRLDYPWLQGEGEPGFFLGDYRALRRNYLPEDFRRDTASVRLLASVHCEAEHSRADPVAETRWLTLQQACTGLPSVLVAWAPLLSPAAEGLLEVHQQSPLLRGIRYKPLTARTPGEIQRVRGQPGSLQDPAWHAALALLQRLGLSWDLRVPWWHLEEAAALLDAHPELTVVLNHTGLPWDRSPTGLALWRRGMQALAQLPHVAVKVSEFGLPEPGWDVKQNYRLVRDTLELFGHERCLFASNFPVASLRIGYTELVAHFEAFLTQDTPAQREAFFWRTAQRVYRIPLTIPVP</sequence>